<evidence type="ECO:0000256" key="4">
    <source>
        <dbReference type="ARBA" id="ARBA00022989"/>
    </source>
</evidence>
<dbReference type="Pfam" id="PF03739">
    <property type="entry name" value="LptF_LptG"/>
    <property type="match status" value="1"/>
</dbReference>
<evidence type="ECO:0000256" key="1">
    <source>
        <dbReference type="ARBA" id="ARBA00004651"/>
    </source>
</evidence>
<dbReference type="GO" id="GO:0043190">
    <property type="term" value="C:ATP-binding cassette (ABC) transporter complex"/>
    <property type="evidence" value="ECO:0007669"/>
    <property type="project" value="TreeGrafter"/>
</dbReference>
<evidence type="ECO:0000256" key="2">
    <source>
        <dbReference type="ARBA" id="ARBA00022475"/>
    </source>
</evidence>
<feature type="transmembrane region" description="Helical" evidence="6">
    <location>
        <begin position="282"/>
        <end position="301"/>
    </location>
</feature>
<evidence type="ECO:0000313" key="8">
    <source>
        <dbReference type="Proteomes" id="UP001142610"/>
    </source>
</evidence>
<keyword evidence="2" id="KW-1003">Cell membrane</keyword>
<dbReference type="EMBL" id="JANIBC010000006">
    <property type="protein sequence ID" value="MCQ8185593.1"/>
    <property type="molecule type" value="Genomic_DNA"/>
</dbReference>
<sequence>MIGLTMPERYLMRRTFRGIMVLGLASYALTVSIDFLEALRQVSDAEGAGTGDALALTFLRTPQLLMVLSPFVILFGTLLAFAQLARSLEVAVFRAAGFSVWRIVGAPVLLALAIGLFLITIVDPVTTEMAKEADQRLTEYKGRASLEERAFGEGLWLRQDIVGGDILLIRAGGVDLPNERFTDVTLWRKSPDGRLIDRFDGPVAELTERELFLTEASRMAPGEDRSELAGGVRFPTTFSLADIRRTSQRPEVLNLWNLPGLMQRIDGAGIPTEPYAQRLHEIYAVPLKLAAMAVIACVFALPIHARSGGIGRLVVSGIAAGFLSFILIQFSQALGEAGLIPVIIAAWTPPLITLLAGLSLLLFREDG</sequence>
<keyword evidence="5 6" id="KW-0472">Membrane</keyword>
<dbReference type="RefSeq" id="WP_256619483.1">
    <property type="nucleotide sequence ID" value="NZ_JANIBC010000006.1"/>
</dbReference>
<comment type="caution">
    <text evidence="7">The sequence shown here is derived from an EMBL/GenBank/DDBJ whole genome shotgun (WGS) entry which is preliminary data.</text>
</comment>
<accession>A0A9X2L9V8</accession>
<evidence type="ECO:0000313" key="7">
    <source>
        <dbReference type="EMBL" id="MCQ8185593.1"/>
    </source>
</evidence>
<gene>
    <name evidence="7" type="ORF">NOG11_09305</name>
</gene>
<dbReference type="PANTHER" id="PTHR33529:SF2">
    <property type="entry name" value="LIPOPOLYSACCHARIDE EXPORT SYSTEM PERMEASE PROTEIN LPTG"/>
    <property type="match status" value="1"/>
</dbReference>
<dbReference type="GO" id="GO:0015920">
    <property type="term" value="P:lipopolysaccharide transport"/>
    <property type="evidence" value="ECO:0007669"/>
    <property type="project" value="TreeGrafter"/>
</dbReference>
<feature type="transmembrane region" description="Helical" evidence="6">
    <location>
        <begin position="338"/>
        <end position="363"/>
    </location>
</feature>
<keyword evidence="3 6" id="KW-0812">Transmembrane</keyword>
<feature type="transmembrane region" description="Helical" evidence="6">
    <location>
        <begin position="103"/>
        <end position="122"/>
    </location>
</feature>
<dbReference type="InterPro" id="IPR005495">
    <property type="entry name" value="LptG/LptF_permease"/>
</dbReference>
<comment type="subcellular location">
    <subcellularLocation>
        <location evidence="1">Cell membrane</location>
        <topology evidence="1">Multi-pass membrane protein</topology>
    </subcellularLocation>
</comment>
<protein>
    <submittedName>
        <fullName evidence="7">LptF/LptG family permease</fullName>
    </submittedName>
</protein>
<dbReference type="PANTHER" id="PTHR33529">
    <property type="entry name" value="SLR0882 PROTEIN-RELATED"/>
    <property type="match status" value="1"/>
</dbReference>
<evidence type="ECO:0000256" key="5">
    <source>
        <dbReference type="ARBA" id="ARBA00023136"/>
    </source>
</evidence>
<evidence type="ECO:0000256" key="3">
    <source>
        <dbReference type="ARBA" id="ARBA00022692"/>
    </source>
</evidence>
<feature type="transmembrane region" description="Helical" evidence="6">
    <location>
        <begin position="62"/>
        <end position="82"/>
    </location>
</feature>
<organism evidence="7 8">
    <name type="scientific">Parvularcula maris</name>
    <dbReference type="NCBI Taxonomy" id="2965077"/>
    <lineage>
        <taxon>Bacteria</taxon>
        <taxon>Pseudomonadati</taxon>
        <taxon>Pseudomonadota</taxon>
        <taxon>Alphaproteobacteria</taxon>
        <taxon>Parvularculales</taxon>
        <taxon>Parvularculaceae</taxon>
        <taxon>Parvularcula</taxon>
    </lineage>
</organism>
<dbReference type="AlphaFoldDB" id="A0A9X2L9V8"/>
<keyword evidence="4 6" id="KW-1133">Transmembrane helix</keyword>
<evidence type="ECO:0000256" key="6">
    <source>
        <dbReference type="SAM" id="Phobius"/>
    </source>
</evidence>
<dbReference type="Proteomes" id="UP001142610">
    <property type="component" value="Unassembled WGS sequence"/>
</dbReference>
<reference evidence="7" key="1">
    <citation type="submission" date="2022-07" db="EMBL/GenBank/DDBJ databases">
        <title>Parvularcula maris sp. nov., an algicidal bacterium isolated from seawater.</title>
        <authorList>
            <person name="Li F."/>
        </authorList>
    </citation>
    <scope>NUCLEOTIDE SEQUENCE</scope>
    <source>
        <strain evidence="7">BGMRC 0090</strain>
    </source>
</reference>
<proteinExistence type="predicted"/>
<feature type="transmembrane region" description="Helical" evidence="6">
    <location>
        <begin position="313"/>
        <end position="332"/>
    </location>
</feature>
<keyword evidence="8" id="KW-1185">Reference proteome</keyword>
<name>A0A9X2L9V8_9PROT</name>